<proteinExistence type="predicted"/>
<organism evidence="3 4">
    <name type="scientific">Eiseniibacteriota bacterium</name>
    <dbReference type="NCBI Taxonomy" id="2212470"/>
    <lineage>
        <taxon>Bacteria</taxon>
        <taxon>Candidatus Eiseniibacteriota</taxon>
    </lineage>
</organism>
<keyword evidence="1" id="KW-0808">Transferase</keyword>
<dbReference type="SUPFAM" id="SSF51569">
    <property type="entry name" value="Aldolase"/>
    <property type="match status" value="1"/>
</dbReference>
<dbReference type="Gene3D" id="3.20.20.70">
    <property type="entry name" value="Aldolase class I"/>
    <property type="match status" value="1"/>
</dbReference>
<dbReference type="AlphaFoldDB" id="A0A538SLK3"/>
<evidence type="ECO:0000256" key="1">
    <source>
        <dbReference type="ARBA" id="ARBA00022679"/>
    </source>
</evidence>
<sequence length="412" mass="45536">MDDRELIYDWNEAGEHWEKPAFRIQLDDETLRDGLQSPSVKSPPIEEKIRVLHLMDRLGVDTADIGLPGAGPHVVEDVTRLAREIRESKLRIQANCAARTVRQDITPVIEISQKVGLPIEVCTFIGSSPIRQFAENWTLDMMLQHTEEAVTYAVSHGLPVMYVTEDTVRARPETLRRLFLTAIACGARRLCLCDTVGHATPTGAANLVRFALEVVRESAAEVELDWHGHCDRGLAVVNTLAAIRAGASRVHACAIGIGERVGNTPMDQLLVNLRLLGWIDHDLAALPEYCERVSRATGVPIPPNYPVVGRDAFRTGTGVHAAAVIKAFKKGEDWLADRVYSGVPASWVGRRQTIEIGPMSGESNVIHWLEEQGIEPTPERVRAVFQRAKVVDRILTDDEIRAALAGQAETRI</sequence>
<evidence type="ECO:0000259" key="2">
    <source>
        <dbReference type="PROSITE" id="PS50991"/>
    </source>
</evidence>
<comment type="caution">
    <text evidence="3">The sequence shown here is derived from an EMBL/GenBank/DDBJ whole genome shotgun (WGS) entry which is preliminary data.</text>
</comment>
<feature type="domain" description="Pyruvate carboxyltransferase" evidence="2">
    <location>
        <begin position="24"/>
        <end position="289"/>
    </location>
</feature>
<gene>
    <name evidence="3" type="ORF">E6K72_09380</name>
</gene>
<dbReference type="Pfam" id="PF00682">
    <property type="entry name" value="HMGL-like"/>
    <property type="match status" value="1"/>
</dbReference>
<dbReference type="PANTHER" id="PTHR42880:SF1">
    <property type="entry name" value="ISOPROPYLMALATE_HOMOCITRATE_CITRAMALATE SYNTHASE FAMILY PROTEIN"/>
    <property type="match status" value="1"/>
</dbReference>
<dbReference type="PANTHER" id="PTHR42880">
    <property type="entry name" value="HOMOCITRATE SYNTHASE"/>
    <property type="match status" value="1"/>
</dbReference>
<dbReference type="GO" id="GO:0016740">
    <property type="term" value="F:transferase activity"/>
    <property type="evidence" value="ECO:0007669"/>
    <property type="project" value="UniProtKB-KW"/>
</dbReference>
<name>A0A538SLK3_UNCEI</name>
<dbReference type="EMBL" id="VBOS01000328">
    <property type="protein sequence ID" value="TMQ52247.1"/>
    <property type="molecule type" value="Genomic_DNA"/>
</dbReference>
<dbReference type="InterPro" id="IPR000891">
    <property type="entry name" value="PYR_CT"/>
</dbReference>
<protein>
    <submittedName>
        <fullName evidence="3">2-isopropylmalate synthase</fullName>
    </submittedName>
</protein>
<accession>A0A538SLK3</accession>
<reference evidence="3 4" key="1">
    <citation type="journal article" date="2019" name="Nat. Microbiol.">
        <title>Mediterranean grassland soil C-N compound turnover is dependent on rainfall and depth, and is mediated by genomically divergent microorganisms.</title>
        <authorList>
            <person name="Diamond S."/>
            <person name="Andeer P.F."/>
            <person name="Li Z."/>
            <person name="Crits-Christoph A."/>
            <person name="Burstein D."/>
            <person name="Anantharaman K."/>
            <person name="Lane K.R."/>
            <person name="Thomas B.C."/>
            <person name="Pan C."/>
            <person name="Northen T.R."/>
            <person name="Banfield J.F."/>
        </authorList>
    </citation>
    <scope>NUCLEOTIDE SEQUENCE [LARGE SCALE GENOMIC DNA]</scope>
    <source>
        <strain evidence="3">WS_2</strain>
    </source>
</reference>
<evidence type="ECO:0000313" key="3">
    <source>
        <dbReference type="EMBL" id="TMQ52247.1"/>
    </source>
</evidence>
<dbReference type="InterPro" id="IPR013785">
    <property type="entry name" value="Aldolase_TIM"/>
</dbReference>
<dbReference type="PROSITE" id="PS50991">
    <property type="entry name" value="PYR_CT"/>
    <property type="match status" value="1"/>
</dbReference>
<dbReference type="Proteomes" id="UP000317716">
    <property type="component" value="Unassembled WGS sequence"/>
</dbReference>
<evidence type="ECO:0000313" key="4">
    <source>
        <dbReference type="Proteomes" id="UP000317716"/>
    </source>
</evidence>